<dbReference type="RefSeq" id="WP_071861561.1">
    <property type="nucleotide sequence ID" value="NZ_JBHLVS010000031.1"/>
</dbReference>
<accession>A0A1L8SW51</accession>
<dbReference type="AlphaFoldDB" id="A0A1L8SW51"/>
<name>A0A1L8SW51_9ENTE</name>
<sequence>MFRERFLTSQQLKKIQFFKQMEEYPEGEYSVHTLSQNFGSSYLPFLQMLQELDEVLFELKETPLFIGPSKIYWKVDPSRSNNFLMSQVKRSIPYRFLITSLLHPAKTLKEFSKETFVSESTILRRMHPLIDYLEKCNIHVNFSKMELNGREAVLRIAYIKALWAASLGDDLIDCKHCFNDEELLLESLIPLLPLQLHPKLVRLMLCVCRLRNDQKKYLDEAPFEDILFSQTERHLDTYLSTTLDSPTQITRNIEFLNYLFYYYPYCVKRDPQTMNPMMLYYAKNVEERDPLCLAIDTFHRFCSKELLRQTLNEPEEKILLTNIARTFLNYSIQKTEIPLLFETGDKEQFLQTELYHELYPAVKTAIKKLSRRKQLNWLATICDSISKTLCLNLLPLFIVNDEKVRVGLVAIPNYLYLQHVVKFLNNLSFIEIVYQPTPEDRIDLFITSFKELLPDQESSYYLINLLNANYETRLLPLLLSIQNNKKFSG</sequence>
<keyword evidence="3" id="KW-1185">Reference proteome</keyword>
<dbReference type="EMBL" id="JXKM01000003">
    <property type="protein sequence ID" value="OJG36317.1"/>
    <property type="molecule type" value="Genomic_DNA"/>
</dbReference>
<evidence type="ECO:0000259" key="1">
    <source>
        <dbReference type="Pfam" id="PF05043"/>
    </source>
</evidence>
<evidence type="ECO:0000313" key="2">
    <source>
        <dbReference type="EMBL" id="OJG36317.1"/>
    </source>
</evidence>
<reference evidence="2 3" key="1">
    <citation type="submission" date="2014-12" db="EMBL/GenBank/DDBJ databases">
        <title>Draft genome sequences of 29 type strains of Enterococci.</title>
        <authorList>
            <person name="Zhong Z."/>
            <person name="Sun Z."/>
            <person name="Liu W."/>
            <person name="Zhang W."/>
            <person name="Zhang H."/>
        </authorList>
    </citation>
    <scope>NUCLEOTIDE SEQUENCE [LARGE SCALE GENOMIC DNA]</scope>
    <source>
        <strain evidence="2 3">DSM 22802</strain>
    </source>
</reference>
<proteinExistence type="predicted"/>
<dbReference type="Proteomes" id="UP000183700">
    <property type="component" value="Unassembled WGS sequence"/>
</dbReference>
<dbReference type="InterPro" id="IPR007737">
    <property type="entry name" value="Mga_HTH"/>
</dbReference>
<feature type="domain" description="Mga helix-turn-helix" evidence="1">
    <location>
        <begin position="80"/>
        <end position="159"/>
    </location>
</feature>
<dbReference type="Pfam" id="PF05043">
    <property type="entry name" value="Mga"/>
    <property type="match status" value="1"/>
</dbReference>
<evidence type="ECO:0000313" key="3">
    <source>
        <dbReference type="Proteomes" id="UP000183700"/>
    </source>
</evidence>
<gene>
    <name evidence="2" type="ORF">RV00_GL001676</name>
</gene>
<protein>
    <recommendedName>
        <fullName evidence="1">Mga helix-turn-helix domain-containing protein</fullName>
    </recommendedName>
</protein>
<organism evidence="2 3">
    <name type="scientific">Enterococcus devriesei</name>
    <dbReference type="NCBI Taxonomy" id="319970"/>
    <lineage>
        <taxon>Bacteria</taxon>
        <taxon>Bacillati</taxon>
        <taxon>Bacillota</taxon>
        <taxon>Bacilli</taxon>
        <taxon>Lactobacillales</taxon>
        <taxon>Enterococcaceae</taxon>
        <taxon>Enterococcus</taxon>
    </lineage>
</organism>
<comment type="caution">
    <text evidence="2">The sequence shown here is derived from an EMBL/GenBank/DDBJ whole genome shotgun (WGS) entry which is preliminary data.</text>
</comment>
<dbReference type="STRING" id="319970.RV00_GL001676"/>
<dbReference type="OrthoDB" id="2172257at2"/>